<name>A0AAE3VY18_9ACTN</name>
<comment type="caution">
    <text evidence="1">The sequence shown here is derived from an EMBL/GenBank/DDBJ whole genome shotgun (WGS) entry which is preliminary data.</text>
</comment>
<reference evidence="1 2" key="1">
    <citation type="submission" date="2023-07" db="EMBL/GenBank/DDBJ databases">
        <title>Sequencing the genomes of 1000 actinobacteria strains.</title>
        <authorList>
            <person name="Klenk H.-P."/>
        </authorList>
    </citation>
    <scope>NUCLEOTIDE SEQUENCE [LARGE SCALE GENOMIC DNA]</scope>
    <source>
        <strain evidence="1 2">DSM 44709</strain>
    </source>
</reference>
<dbReference type="InterPro" id="IPR029069">
    <property type="entry name" value="HotDog_dom_sf"/>
</dbReference>
<keyword evidence="2" id="KW-1185">Reference proteome</keyword>
<accession>A0AAE3VY18</accession>
<dbReference type="Proteomes" id="UP001240236">
    <property type="component" value="Unassembled WGS sequence"/>
</dbReference>
<evidence type="ECO:0000313" key="2">
    <source>
        <dbReference type="Proteomes" id="UP001240236"/>
    </source>
</evidence>
<organism evidence="1 2">
    <name type="scientific">Catenuloplanes indicus</name>
    <dbReference type="NCBI Taxonomy" id="137267"/>
    <lineage>
        <taxon>Bacteria</taxon>
        <taxon>Bacillati</taxon>
        <taxon>Actinomycetota</taxon>
        <taxon>Actinomycetes</taxon>
        <taxon>Micromonosporales</taxon>
        <taxon>Micromonosporaceae</taxon>
        <taxon>Catenuloplanes</taxon>
    </lineage>
</organism>
<evidence type="ECO:0000313" key="1">
    <source>
        <dbReference type="EMBL" id="MDQ0365377.1"/>
    </source>
</evidence>
<dbReference type="RefSeq" id="WP_307237890.1">
    <property type="nucleotide sequence ID" value="NZ_JAUSUZ010000001.1"/>
</dbReference>
<gene>
    <name evidence="1" type="ORF">J2S42_002046</name>
</gene>
<proteinExistence type="predicted"/>
<dbReference type="Gene3D" id="3.10.129.10">
    <property type="entry name" value="Hotdog Thioesterase"/>
    <property type="match status" value="1"/>
</dbReference>
<dbReference type="Pfam" id="PF13279">
    <property type="entry name" value="4HBT_2"/>
    <property type="match status" value="1"/>
</dbReference>
<dbReference type="PANTHER" id="PTHR12475:SF4">
    <property type="entry name" value="PROTEIN THEM6"/>
    <property type="match status" value="1"/>
</dbReference>
<dbReference type="EMBL" id="JAUSUZ010000001">
    <property type="protein sequence ID" value="MDQ0365377.1"/>
    <property type="molecule type" value="Genomic_DNA"/>
</dbReference>
<protein>
    <submittedName>
        <fullName evidence="1">Acyl-CoA thioesterase FadM</fullName>
    </submittedName>
</protein>
<dbReference type="PANTHER" id="PTHR12475">
    <property type="match status" value="1"/>
</dbReference>
<dbReference type="InterPro" id="IPR051490">
    <property type="entry name" value="THEM6_lcsJ_thioesterase"/>
</dbReference>
<dbReference type="AlphaFoldDB" id="A0AAE3VY18"/>
<dbReference type="CDD" id="cd00586">
    <property type="entry name" value="4HBT"/>
    <property type="match status" value="1"/>
</dbReference>
<sequence length="173" mass="19660">MRMMIDWLWATRRGPKTPAFGLHDPARKSFRVRPSDLDMARHMNNSRYLAYMDLGRFDLLRRSGALDVLKPRGWYPIVAAQTISFRRSLLPGARFLLETTILGYDDRAVYVEQRFRTGDETAAVGIVAARIMKRSGGQVPLLEVAAALNVDISDRPAPQWVLDWARQSRATVS</sequence>
<dbReference type="SUPFAM" id="SSF54637">
    <property type="entry name" value="Thioesterase/thiol ester dehydrase-isomerase"/>
    <property type="match status" value="1"/>
</dbReference>